<gene>
    <name evidence="2" type="ORF">LTR36_009767</name>
</gene>
<sequence length="201" mass="21946">MLSIGNHELHVSDVTYEHYYNLSRHYGDRYLTSNVQHTKSVRIVSCGVVYDFTGNSNASKVIPAVEMVNQTISRLGSPDLGVPRSKLADDLGTDGDDTVHSAIPDYTVPDDFQANGSFPTDGILPDTADLIFFDFIPADVLTPLSVAGAHYTMAVVNYYLPGTFKNNRYLPVYAKQAADWQTDVPNCTVGLGVGYNEMATA</sequence>
<dbReference type="InterPro" id="IPR053828">
    <property type="entry name" value="Nucleosidase_C"/>
</dbReference>
<organism evidence="2 3">
    <name type="scientific">Oleoguttula mirabilis</name>
    <dbReference type="NCBI Taxonomy" id="1507867"/>
    <lineage>
        <taxon>Eukaryota</taxon>
        <taxon>Fungi</taxon>
        <taxon>Dikarya</taxon>
        <taxon>Ascomycota</taxon>
        <taxon>Pezizomycotina</taxon>
        <taxon>Dothideomycetes</taxon>
        <taxon>Dothideomycetidae</taxon>
        <taxon>Mycosphaerellales</taxon>
        <taxon>Teratosphaeriaceae</taxon>
        <taxon>Oleoguttula</taxon>
    </lineage>
</organism>
<evidence type="ECO:0000313" key="3">
    <source>
        <dbReference type="Proteomes" id="UP001324427"/>
    </source>
</evidence>
<dbReference type="GO" id="GO:0016787">
    <property type="term" value="F:hydrolase activity"/>
    <property type="evidence" value="ECO:0007669"/>
    <property type="project" value="InterPro"/>
</dbReference>
<dbReference type="InterPro" id="IPR036907">
    <property type="entry name" value="5'-Nucleotdase_C_sf"/>
</dbReference>
<keyword evidence="3" id="KW-1185">Reference proteome</keyword>
<comment type="caution">
    <text evidence="2">The sequence shown here is derived from an EMBL/GenBank/DDBJ whole genome shotgun (WGS) entry which is preliminary data.</text>
</comment>
<name>A0AAV9J637_9PEZI</name>
<dbReference type="GO" id="GO:0009166">
    <property type="term" value="P:nucleotide catabolic process"/>
    <property type="evidence" value="ECO:0007669"/>
    <property type="project" value="InterPro"/>
</dbReference>
<dbReference type="SUPFAM" id="SSF55816">
    <property type="entry name" value="5'-nucleotidase (syn. UDP-sugar hydrolase), C-terminal domain"/>
    <property type="match status" value="1"/>
</dbReference>
<feature type="domain" description="Putative 5'-nucleotidase C-terminal" evidence="1">
    <location>
        <begin position="89"/>
        <end position="141"/>
    </location>
</feature>
<protein>
    <recommendedName>
        <fullName evidence="1">Putative 5'-nucleotidase C-terminal domain-containing protein</fullName>
    </recommendedName>
</protein>
<dbReference type="Gene3D" id="3.60.21.10">
    <property type="match status" value="1"/>
</dbReference>
<accession>A0AAV9J637</accession>
<reference evidence="2 3" key="1">
    <citation type="submission" date="2021-11" db="EMBL/GenBank/DDBJ databases">
        <title>Black yeast isolated from Biological Soil Crust.</title>
        <authorList>
            <person name="Kurbessoian T."/>
        </authorList>
    </citation>
    <scope>NUCLEOTIDE SEQUENCE [LARGE SCALE GENOMIC DNA]</scope>
    <source>
        <strain evidence="2 3">CCFEE 5522</strain>
    </source>
</reference>
<proteinExistence type="predicted"/>
<evidence type="ECO:0000259" key="1">
    <source>
        <dbReference type="Pfam" id="PF21953"/>
    </source>
</evidence>
<dbReference type="Pfam" id="PF21953">
    <property type="entry name" value="NadN_nucleosid_C"/>
    <property type="match status" value="1"/>
</dbReference>
<dbReference type="SUPFAM" id="SSF56300">
    <property type="entry name" value="Metallo-dependent phosphatases"/>
    <property type="match status" value="1"/>
</dbReference>
<dbReference type="Proteomes" id="UP001324427">
    <property type="component" value="Unassembled WGS sequence"/>
</dbReference>
<dbReference type="AlphaFoldDB" id="A0AAV9J637"/>
<dbReference type="EMBL" id="JAVFHQ010000074">
    <property type="protein sequence ID" value="KAK4540102.1"/>
    <property type="molecule type" value="Genomic_DNA"/>
</dbReference>
<dbReference type="InterPro" id="IPR029052">
    <property type="entry name" value="Metallo-depent_PP-like"/>
</dbReference>
<evidence type="ECO:0000313" key="2">
    <source>
        <dbReference type="EMBL" id="KAK4540102.1"/>
    </source>
</evidence>